<feature type="transmembrane region" description="Helical" evidence="4">
    <location>
        <begin position="311"/>
        <end position="333"/>
    </location>
</feature>
<feature type="transmembrane region" description="Helical" evidence="4">
    <location>
        <begin position="219"/>
        <end position="241"/>
    </location>
</feature>
<feature type="transmembrane region" description="Helical" evidence="4">
    <location>
        <begin position="169"/>
        <end position="189"/>
    </location>
</feature>
<feature type="transmembrane region" description="Helical" evidence="4">
    <location>
        <begin position="345"/>
        <end position="364"/>
    </location>
</feature>
<keyword evidence="2 4" id="KW-1133">Transmembrane helix</keyword>
<dbReference type="InterPro" id="IPR011701">
    <property type="entry name" value="MFS"/>
</dbReference>
<gene>
    <name evidence="6" type="ORF">ENY07_12740</name>
</gene>
<organism evidence="6">
    <name type="scientific">Acidicaldus sp</name>
    <dbReference type="NCBI Taxonomy" id="1872105"/>
    <lineage>
        <taxon>Bacteria</taxon>
        <taxon>Pseudomonadati</taxon>
        <taxon>Pseudomonadota</taxon>
        <taxon>Alphaproteobacteria</taxon>
        <taxon>Acetobacterales</taxon>
        <taxon>Acetobacteraceae</taxon>
        <taxon>Acidicaldus</taxon>
    </lineage>
</organism>
<evidence type="ECO:0000259" key="5">
    <source>
        <dbReference type="PROSITE" id="PS50850"/>
    </source>
</evidence>
<feature type="transmembrane region" description="Helical" evidence="4">
    <location>
        <begin position="144"/>
        <end position="163"/>
    </location>
</feature>
<evidence type="ECO:0000256" key="3">
    <source>
        <dbReference type="ARBA" id="ARBA00023136"/>
    </source>
</evidence>
<feature type="transmembrane region" description="Helical" evidence="4">
    <location>
        <begin position="44"/>
        <end position="67"/>
    </location>
</feature>
<proteinExistence type="predicted"/>
<evidence type="ECO:0000256" key="2">
    <source>
        <dbReference type="ARBA" id="ARBA00022989"/>
    </source>
</evidence>
<dbReference type="InterPro" id="IPR020846">
    <property type="entry name" value="MFS_dom"/>
</dbReference>
<protein>
    <submittedName>
        <fullName evidence="6">MFS transporter</fullName>
    </submittedName>
</protein>
<dbReference type="SUPFAM" id="SSF103473">
    <property type="entry name" value="MFS general substrate transporter"/>
    <property type="match status" value="1"/>
</dbReference>
<feature type="domain" description="Major facilitator superfamily (MFS) profile" evidence="5">
    <location>
        <begin position="1"/>
        <end position="400"/>
    </location>
</feature>
<evidence type="ECO:0000256" key="4">
    <source>
        <dbReference type="SAM" id="Phobius"/>
    </source>
</evidence>
<feature type="transmembrane region" description="Helical" evidence="4">
    <location>
        <begin position="376"/>
        <end position="396"/>
    </location>
</feature>
<sequence length="438" mass="44878">MPSPSISPSRRSQIALDWLNFLMADVRDGVGPYLAVFLKGQEHWASGAIGAAMAVNNVATALALIPAGLLVDGLHRKRLLIGGAGLFVAFSAILIALLPHPAIVFTAEAALGAAAAFLPPALVGISLGLVGPRALPARISRNEGFNHAGNLAGALVIGVVTRFAGLRWIFYLACGYAIASAVVVALIPAREIDDDVARGAAGPQYPALPLSSLLWRRDLVVFLISVTLFHLGNAAMLPLAGQVLAATHPGSDAAAMSACIIVAQAVMVVVALVVGRMVARGWGRKTIFLIGLAVLPLRGVLFSLVSSPLGVVAVQALDGIGAGIFGVIAIVIAADLMRGTGRVNVAQGLVALATGLGGGASNLLAGEIAQHFGYPAGFLALAGAATLALMFFALFMRETGPPKNVMAQREMGQEWGGAGRIVAIAPVQPTPHDDRTAP</sequence>
<dbReference type="PROSITE" id="PS50850">
    <property type="entry name" value="MFS"/>
    <property type="match status" value="1"/>
</dbReference>
<dbReference type="PANTHER" id="PTHR23539">
    <property type="entry name" value="MFS TRANSPORTER"/>
    <property type="match status" value="1"/>
</dbReference>
<dbReference type="EMBL" id="DTQM01000240">
    <property type="protein sequence ID" value="HGC44069.1"/>
    <property type="molecule type" value="Genomic_DNA"/>
</dbReference>
<evidence type="ECO:0000313" key="6">
    <source>
        <dbReference type="EMBL" id="HGC44069.1"/>
    </source>
</evidence>
<dbReference type="InterPro" id="IPR036259">
    <property type="entry name" value="MFS_trans_sf"/>
</dbReference>
<feature type="transmembrane region" description="Helical" evidence="4">
    <location>
        <begin position="253"/>
        <end position="274"/>
    </location>
</feature>
<feature type="transmembrane region" description="Helical" evidence="4">
    <location>
        <begin position="110"/>
        <end position="132"/>
    </location>
</feature>
<evidence type="ECO:0000256" key="1">
    <source>
        <dbReference type="ARBA" id="ARBA00022692"/>
    </source>
</evidence>
<dbReference type="PANTHER" id="PTHR23539:SF1">
    <property type="entry name" value="MAJOR FACILITATOR SUPERFAMILY (MFS) PROFILE DOMAIN-CONTAINING PROTEIN"/>
    <property type="match status" value="1"/>
</dbReference>
<dbReference type="Pfam" id="PF07690">
    <property type="entry name" value="MFS_1"/>
    <property type="match status" value="1"/>
</dbReference>
<name>A0A8J4M796_9PROT</name>
<feature type="transmembrane region" description="Helical" evidence="4">
    <location>
        <begin position="286"/>
        <end position="305"/>
    </location>
</feature>
<dbReference type="GO" id="GO:0022857">
    <property type="term" value="F:transmembrane transporter activity"/>
    <property type="evidence" value="ECO:0007669"/>
    <property type="project" value="InterPro"/>
</dbReference>
<dbReference type="Gene3D" id="1.20.1250.20">
    <property type="entry name" value="MFS general substrate transporter like domains"/>
    <property type="match status" value="2"/>
</dbReference>
<dbReference type="AlphaFoldDB" id="A0A8J4M796"/>
<accession>A0A8J4M796</accession>
<comment type="caution">
    <text evidence="6">The sequence shown here is derived from an EMBL/GenBank/DDBJ whole genome shotgun (WGS) entry which is preliminary data.</text>
</comment>
<feature type="transmembrane region" description="Helical" evidence="4">
    <location>
        <begin position="79"/>
        <end position="98"/>
    </location>
</feature>
<reference evidence="6" key="1">
    <citation type="journal article" date="2020" name="mSystems">
        <title>Genome- and Community-Level Interaction Insights into Carbon Utilization and Element Cycling Functions of Hydrothermarchaeota in Hydrothermal Sediment.</title>
        <authorList>
            <person name="Zhou Z."/>
            <person name="Liu Y."/>
            <person name="Xu W."/>
            <person name="Pan J."/>
            <person name="Luo Z.H."/>
            <person name="Li M."/>
        </authorList>
    </citation>
    <scope>NUCLEOTIDE SEQUENCE</scope>
    <source>
        <strain evidence="6">SpSt-997</strain>
    </source>
</reference>
<keyword evidence="1 4" id="KW-0812">Transmembrane</keyword>
<keyword evidence="3 4" id="KW-0472">Membrane</keyword>